<reference evidence="4" key="4">
    <citation type="journal article" date="2008" name="Nucleic Acids Res.">
        <title>The rice annotation project database (RAP-DB): 2008 update.</title>
        <authorList>
            <consortium name="The rice annotation project (RAP)"/>
        </authorList>
    </citation>
    <scope>GENOME REANNOTATION</scope>
    <source>
        <strain evidence="4">cv. Nipponbare</strain>
    </source>
</reference>
<reference evidence="2" key="1">
    <citation type="submission" date="2001-05" db="EMBL/GenBank/DDBJ databases">
        <title>Oryza sativa nipponbare(GA3) genomic DNA, chromosome 6, PAC clone:P0624B04.</title>
        <authorList>
            <person name="Sasaki T."/>
            <person name="Matsumoto T."/>
            <person name="Yamamoto K."/>
        </authorList>
    </citation>
    <scope>NUCLEOTIDE SEQUENCE</scope>
</reference>
<evidence type="ECO:0000313" key="4">
    <source>
        <dbReference type="Proteomes" id="UP000000763"/>
    </source>
</evidence>
<dbReference type="EMBL" id="AP003767">
    <property type="protein sequence ID" value="BAD68789.1"/>
    <property type="molecule type" value="Genomic_DNA"/>
</dbReference>
<protein>
    <submittedName>
        <fullName evidence="3">Uncharacterized protein</fullName>
    </submittedName>
</protein>
<evidence type="ECO:0000313" key="3">
    <source>
        <dbReference type="EMBL" id="BAD68789.1"/>
    </source>
</evidence>
<proteinExistence type="predicted"/>
<feature type="region of interest" description="Disordered" evidence="1">
    <location>
        <begin position="1"/>
        <end position="84"/>
    </location>
</feature>
<organism evidence="3 4">
    <name type="scientific">Oryza sativa subsp. japonica</name>
    <name type="common">Rice</name>
    <dbReference type="NCBI Taxonomy" id="39947"/>
    <lineage>
        <taxon>Eukaryota</taxon>
        <taxon>Viridiplantae</taxon>
        <taxon>Streptophyta</taxon>
        <taxon>Embryophyta</taxon>
        <taxon>Tracheophyta</taxon>
        <taxon>Spermatophyta</taxon>
        <taxon>Magnoliopsida</taxon>
        <taxon>Liliopsida</taxon>
        <taxon>Poales</taxon>
        <taxon>Poaceae</taxon>
        <taxon>BOP clade</taxon>
        <taxon>Oryzoideae</taxon>
        <taxon>Oryzeae</taxon>
        <taxon>Oryzinae</taxon>
        <taxon>Oryza</taxon>
        <taxon>Oryza sativa</taxon>
    </lineage>
</organism>
<gene>
    <name evidence="3" type="ORF">P0036F10.41</name>
    <name evidence="2" type="ORF">P0624B04.1</name>
</gene>
<name>Q5VP36_ORYSJ</name>
<evidence type="ECO:0000256" key="1">
    <source>
        <dbReference type="SAM" id="MobiDB-lite"/>
    </source>
</evidence>
<reference evidence="4" key="3">
    <citation type="journal article" date="2005" name="Nature">
        <title>The map-based sequence of the rice genome.</title>
        <authorList>
            <consortium name="International rice genome sequencing project (IRGSP)"/>
            <person name="Matsumoto T."/>
            <person name="Wu J."/>
            <person name="Kanamori H."/>
            <person name="Katayose Y."/>
            <person name="Fujisawa M."/>
            <person name="Namiki N."/>
            <person name="Mizuno H."/>
            <person name="Yamamoto K."/>
            <person name="Antonio B.A."/>
            <person name="Baba T."/>
            <person name="Sakata K."/>
            <person name="Nagamura Y."/>
            <person name="Aoki H."/>
            <person name="Arikawa K."/>
            <person name="Arita K."/>
            <person name="Bito T."/>
            <person name="Chiden Y."/>
            <person name="Fujitsuka N."/>
            <person name="Fukunaka R."/>
            <person name="Hamada M."/>
            <person name="Harada C."/>
            <person name="Hayashi A."/>
            <person name="Hijishita S."/>
            <person name="Honda M."/>
            <person name="Hosokawa S."/>
            <person name="Ichikawa Y."/>
            <person name="Idonuma A."/>
            <person name="Iijima M."/>
            <person name="Ikeda M."/>
            <person name="Ikeno M."/>
            <person name="Ito K."/>
            <person name="Ito S."/>
            <person name="Ito T."/>
            <person name="Ito Y."/>
            <person name="Ito Y."/>
            <person name="Iwabuchi A."/>
            <person name="Kamiya K."/>
            <person name="Karasawa W."/>
            <person name="Kurita K."/>
            <person name="Katagiri S."/>
            <person name="Kikuta A."/>
            <person name="Kobayashi H."/>
            <person name="Kobayashi N."/>
            <person name="Machita K."/>
            <person name="Maehara T."/>
            <person name="Masukawa M."/>
            <person name="Mizubayashi T."/>
            <person name="Mukai Y."/>
            <person name="Nagasaki H."/>
            <person name="Nagata Y."/>
            <person name="Naito S."/>
            <person name="Nakashima M."/>
            <person name="Nakama Y."/>
            <person name="Nakamichi Y."/>
            <person name="Nakamura M."/>
            <person name="Meguro A."/>
            <person name="Negishi M."/>
            <person name="Ohta I."/>
            <person name="Ohta T."/>
            <person name="Okamoto M."/>
            <person name="Ono N."/>
            <person name="Saji S."/>
            <person name="Sakaguchi M."/>
            <person name="Sakai K."/>
            <person name="Shibata M."/>
            <person name="Shimokawa T."/>
            <person name="Song J."/>
            <person name="Takazaki Y."/>
            <person name="Terasawa K."/>
            <person name="Tsugane M."/>
            <person name="Tsuji K."/>
            <person name="Ueda S."/>
            <person name="Waki K."/>
            <person name="Yamagata H."/>
            <person name="Yamamoto M."/>
            <person name="Yamamoto S."/>
            <person name="Yamane H."/>
            <person name="Yoshiki S."/>
            <person name="Yoshihara R."/>
            <person name="Yukawa K."/>
            <person name="Zhong H."/>
            <person name="Yano M."/>
            <person name="Yuan Q."/>
            <person name="Ouyang S."/>
            <person name="Liu J."/>
            <person name="Jones K.M."/>
            <person name="Gansberger K."/>
            <person name="Moffat K."/>
            <person name="Hill J."/>
            <person name="Bera J."/>
            <person name="Fadrosh D."/>
            <person name="Jin S."/>
            <person name="Johri S."/>
            <person name="Kim M."/>
            <person name="Overton L."/>
            <person name="Reardon M."/>
            <person name="Tsitrin T."/>
            <person name="Vuong H."/>
            <person name="Weaver B."/>
            <person name="Ciecko A."/>
            <person name="Tallon L."/>
            <person name="Jackson J."/>
            <person name="Pai G."/>
            <person name="Aken S.V."/>
            <person name="Utterback T."/>
            <person name="Reidmuller S."/>
            <person name="Feldblyum T."/>
            <person name="Hsiao J."/>
            <person name="Zismann V."/>
            <person name="Iobst S."/>
            <person name="de Vazeille A.R."/>
            <person name="Buell C.R."/>
            <person name="Ying K."/>
            <person name="Li Y."/>
            <person name="Lu T."/>
            <person name="Huang Y."/>
            <person name="Zhao Q."/>
            <person name="Feng Q."/>
            <person name="Zhang L."/>
            <person name="Zhu J."/>
            <person name="Weng Q."/>
            <person name="Mu J."/>
            <person name="Lu Y."/>
            <person name="Fan D."/>
            <person name="Liu Y."/>
            <person name="Guan J."/>
            <person name="Zhang Y."/>
            <person name="Yu S."/>
            <person name="Liu X."/>
            <person name="Zhang Y."/>
            <person name="Hong G."/>
            <person name="Han B."/>
            <person name="Choisne N."/>
            <person name="Demange N."/>
            <person name="Orjeda G."/>
            <person name="Samain S."/>
            <person name="Cattolico L."/>
            <person name="Pelletier E."/>
            <person name="Couloux A."/>
            <person name="Segurens B."/>
            <person name="Wincker P."/>
            <person name="D'Hont A."/>
            <person name="Scarpelli C."/>
            <person name="Weissenbach J."/>
            <person name="Salanoubat M."/>
            <person name="Quetier F."/>
            <person name="Yu Y."/>
            <person name="Kim H.R."/>
            <person name="Rambo T."/>
            <person name="Currie J."/>
            <person name="Collura K."/>
            <person name="Luo M."/>
            <person name="Yang T."/>
            <person name="Ammiraju J.S.S."/>
            <person name="Engler F."/>
            <person name="Soderlund C."/>
            <person name="Wing R.A."/>
            <person name="Palmer L.E."/>
            <person name="de la Bastide M."/>
            <person name="Spiegel L."/>
            <person name="Nascimento L."/>
            <person name="Zutavern T."/>
            <person name="O'Shaughnessy A."/>
            <person name="Dike S."/>
            <person name="Dedhia N."/>
            <person name="Preston R."/>
            <person name="Balija V."/>
            <person name="McCombie W.R."/>
            <person name="Chow T."/>
            <person name="Chen H."/>
            <person name="Chung M."/>
            <person name="Chen C."/>
            <person name="Shaw J."/>
            <person name="Wu H."/>
            <person name="Hsiao K."/>
            <person name="Chao Y."/>
            <person name="Chu M."/>
            <person name="Cheng C."/>
            <person name="Hour A."/>
            <person name="Lee P."/>
            <person name="Lin S."/>
            <person name="Lin Y."/>
            <person name="Liou J."/>
            <person name="Liu S."/>
            <person name="Hsing Y."/>
            <person name="Raghuvanshi S."/>
            <person name="Mohanty A."/>
            <person name="Bharti A.K."/>
            <person name="Gaur A."/>
            <person name="Gupta V."/>
            <person name="Kumar D."/>
            <person name="Ravi V."/>
            <person name="Vij S."/>
            <person name="Kapur A."/>
            <person name="Khurana P."/>
            <person name="Khurana P."/>
            <person name="Khurana J.P."/>
            <person name="Tyagi A.K."/>
            <person name="Gaikwad K."/>
            <person name="Singh A."/>
            <person name="Dalal V."/>
            <person name="Srivastava S."/>
            <person name="Dixit A."/>
            <person name="Pal A.K."/>
            <person name="Ghazi I.A."/>
            <person name="Yadav M."/>
            <person name="Pandit A."/>
            <person name="Bhargava A."/>
            <person name="Sureshbabu K."/>
            <person name="Batra K."/>
            <person name="Sharma T.R."/>
            <person name="Mohapatra T."/>
            <person name="Singh N.K."/>
            <person name="Messing J."/>
            <person name="Nelson A.B."/>
            <person name="Fuks G."/>
            <person name="Kavchok S."/>
            <person name="Keizer G."/>
            <person name="Linton E."/>
            <person name="Llaca V."/>
            <person name="Song R."/>
            <person name="Tanyolac B."/>
            <person name="Young S."/>
            <person name="Ho-Il K."/>
            <person name="Hahn J.H."/>
            <person name="Sangsakoo G."/>
            <person name="Vanavichit A."/>
            <person name="de Mattos Luiz.A.T."/>
            <person name="Zimmer P.D."/>
            <person name="Malone G."/>
            <person name="Dellagostin O."/>
            <person name="de Oliveira A.C."/>
            <person name="Bevan M."/>
            <person name="Bancroft I."/>
            <person name="Minx P."/>
            <person name="Cordum H."/>
            <person name="Wilson R."/>
            <person name="Cheng Z."/>
            <person name="Jin W."/>
            <person name="Jiang J."/>
            <person name="Leong S.A."/>
            <person name="Iwama H."/>
            <person name="Gojobori T."/>
            <person name="Itoh T."/>
            <person name="Niimura Y."/>
            <person name="Fujii Y."/>
            <person name="Habara T."/>
            <person name="Sakai H."/>
            <person name="Sato Y."/>
            <person name="Wilson G."/>
            <person name="Kumar K."/>
            <person name="McCouch S."/>
            <person name="Juretic N."/>
            <person name="Hoen D."/>
            <person name="Wright S."/>
            <person name="Bruskiewich R."/>
            <person name="Bureau T."/>
            <person name="Miyao A."/>
            <person name="Hirochika H."/>
            <person name="Nishikawa T."/>
            <person name="Kadowaki K."/>
            <person name="Sugiura M."/>
            <person name="Burr B."/>
            <person name="Sasaki T."/>
        </authorList>
    </citation>
    <scope>NUCLEOTIDE SEQUENCE [LARGE SCALE GENOMIC DNA]</scope>
    <source>
        <strain evidence="4">cv. Nipponbare</strain>
    </source>
</reference>
<dbReference type="AlphaFoldDB" id="Q5VP36"/>
<reference evidence="3" key="2">
    <citation type="submission" date="2001-06" db="EMBL/GenBank/DDBJ databases">
        <title>Oryza sativa nipponbare(GA3) genomic DNA, chromosome 6, PAC clone:P0036F10.</title>
        <authorList>
            <person name="Sasaki T."/>
            <person name="Matsumoto T."/>
            <person name="Yamamoto K."/>
        </authorList>
    </citation>
    <scope>NUCLEOTIDE SEQUENCE</scope>
</reference>
<sequence>MGKSIFQRAKATAEHIAPVTSPAVSSGESDGGGGGASRRPRSTVVADLSVVDERPDSTAMTGDLNVKPVSRQQLKRTGCRSYSN</sequence>
<dbReference type="Proteomes" id="UP000000763">
    <property type="component" value="Chromosome 6"/>
</dbReference>
<dbReference type="EMBL" id="AP003632">
    <property type="protein sequence ID" value="BAD68616.1"/>
    <property type="molecule type" value="Genomic_DNA"/>
</dbReference>
<accession>Q5VP36</accession>
<evidence type="ECO:0000313" key="2">
    <source>
        <dbReference type="EMBL" id="BAD68616.1"/>
    </source>
</evidence>